<feature type="non-terminal residue" evidence="2">
    <location>
        <position position="118"/>
    </location>
</feature>
<evidence type="ECO:0000313" key="2">
    <source>
        <dbReference type="EMBL" id="CAK5269344.1"/>
    </source>
</evidence>
<feature type="region of interest" description="Disordered" evidence="1">
    <location>
        <begin position="77"/>
        <end position="98"/>
    </location>
</feature>
<sequence>MAIVARPQADYHAVYSACPPWQLRRVKLENATDQAGRGRRVCCAINTSEDGVKSTPLGSIPYTLQRVRSFNDWMLRTRQSKSSKSNNPGHPRSDILHQSISVRSSSSTRFGIIVKCLV</sequence>
<reference evidence="2" key="1">
    <citation type="submission" date="2023-11" db="EMBL/GenBank/DDBJ databases">
        <authorList>
            <person name="De Vega J J."/>
            <person name="De Vega J J."/>
        </authorList>
    </citation>
    <scope>NUCLEOTIDE SEQUENCE</scope>
</reference>
<dbReference type="EMBL" id="CAVNYO010000146">
    <property type="protein sequence ID" value="CAK5269344.1"/>
    <property type="molecule type" value="Genomic_DNA"/>
</dbReference>
<gene>
    <name evidence="2" type="ORF">MYCIT1_LOCUS12992</name>
</gene>
<protein>
    <submittedName>
        <fullName evidence="2">Uncharacterized protein</fullName>
    </submittedName>
</protein>
<dbReference type="AlphaFoldDB" id="A0AAD2H723"/>
<comment type="caution">
    <text evidence="2">The sequence shown here is derived from an EMBL/GenBank/DDBJ whole genome shotgun (WGS) entry which is preliminary data.</text>
</comment>
<evidence type="ECO:0000313" key="3">
    <source>
        <dbReference type="Proteomes" id="UP001295794"/>
    </source>
</evidence>
<evidence type="ECO:0000256" key="1">
    <source>
        <dbReference type="SAM" id="MobiDB-lite"/>
    </source>
</evidence>
<proteinExistence type="predicted"/>
<keyword evidence="3" id="KW-1185">Reference proteome</keyword>
<organism evidence="2 3">
    <name type="scientific">Mycena citricolor</name>
    <dbReference type="NCBI Taxonomy" id="2018698"/>
    <lineage>
        <taxon>Eukaryota</taxon>
        <taxon>Fungi</taxon>
        <taxon>Dikarya</taxon>
        <taxon>Basidiomycota</taxon>
        <taxon>Agaricomycotina</taxon>
        <taxon>Agaricomycetes</taxon>
        <taxon>Agaricomycetidae</taxon>
        <taxon>Agaricales</taxon>
        <taxon>Marasmiineae</taxon>
        <taxon>Mycenaceae</taxon>
        <taxon>Mycena</taxon>
    </lineage>
</organism>
<name>A0AAD2H723_9AGAR</name>
<accession>A0AAD2H723</accession>
<dbReference type="Proteomes" id="UP001295794">
    <property type="component" value="Unassembled WGS sequence"/>
</dbReference>